<evidence type="ECO:0000313" key="8">
    <source>
        <dbReference type="Proteomes" id="UP001168528"/>
    </source>
</evidence>
<dbReference type="InterPro" id="IPR017850">
    <property type="entry name" value="Alkaline_phosphatase_core_sf"/>
</dbReference>
<keyword evidence="3 7" id="KW-0378">Hydrolase</keyword>
<dbReference type="EMBL" id="JAUKPO010000010">
    <property type="protein sequence ID" value="MDO1448247.1"/>
    <property type="molecule type" value="Genomic_DNA"/>
</dbReference>
<dbReference type="Gene3D" id="3.40.720.10">
    <property type="entry name" value="Alkaline Phosphatase, subunit A"/>
    <property type="match status" value="1"/>
</dbReference>
<feature type="domain" description="Sulfatase N-terminal" evidence="6">
    <location>
        <begin position="38"/>
        <end position="424"/>
    </location>
</feature>
<keyword evidence="5" id="KW-0732">Signal</keyword>
<reference evidence="7" key="1">
    <citation type="submission" date="2023-07" db="EMBL/GenBank/DDBJ databases">
        <title>The genome sequence of Rhodocytophaga aerolata KACC 12507.</title>
        <authorList>
            <person name="Zhang X."/>
        </authorList>
    </citation>
    <scope>NUCLEOTIDE SEQUENCE</scope>
    <source>
        <strain evidence="7">KACC 12507</strain>
    </source>
</reference>
<evidence type="ECO:0000256" key="2">
    <source>
        <dbReference type="ARBA" id="ARBA00022723"/>
    </source>
</evidence>
<dbReference type="PROSITE" id="PS00149">
    <property type="entry name" value="SULFATASE_2"/>
    <property type="match status" value="1"/>
</dbReference>
<evidence type="ECO:0000256" key="1">
    <source>
        <dbReference type="ARBA" id="ARBA00008779"/>
    </source>
</evidence>
<dbReference type="CDD" id="cd16025">
    <property type="entry name" value="PAS_like"/>
    <property type="match status" value="1"/>
</dbReference>
<dbReference type="RefSeq" id="WP_302039048.1">
    <property type="nucleotide sequence ID" value="NZ_JAUKPO010000010.1"/>
</dbReference>
<dbReference type="InterPro" id="IPR024607">
    <property type="entry name" value="Sulfatase_CS"/>
</dbReference>
<dbReference type="PANTHER" id="PTHR42693">
    <property type="entry name" value="ARYLSULFATASE FAMILY MEMBER"/>
    <property type="match status" value="1"/>
</dbReference>
<comment type="caution">
    <text evidence="7">The sequence shown here is derived from an EMBL/GenBank/DDBJ whole genome shotgun (WGS) entry which is preliminary data.</text>
</comment>
<dbReference type="Gene3D" id="3.30.1120.10">
    <property type="match status" value="1"/>
</dbReference>
<protein>
    <submittedName>
        <fullName evidence="7">Arylsulfatase</fullName>
        <ecNumber evidence="7">3.1.6.-</ecNumber>
    </submittedName>
</protein>
<name>A0ABT8R816_9BACT</name>
<keyword evidence="4" id="KW-0106">Calcium</keyword>
<dbReference type="InterPro" id="IPR000917">
    <property type="entry name" value="Sulfatase_N"/>
</dbReference>
<keyword evidence="2" id="KW-0479">Metal-binding</keyword>
<evidence type="ECO:0000256" key="4">
    <source>
        <dbReference type="ARBA" id="ARBA00022837"/>
    </source>
</evidence>
<gene>
    <name evidence="7" type="ORF">Q0590_18375</name>
</gene>
<dbReference type="SUPFAM" id="SSF53649">
    <property type="entry name" value="Alkaline phosphatase-like"/>
    <property type="match status" value="1"/>
</dbReference>
<sequence>MPFFFRNKHYTLASWLLILLLASAASSPQMPATASKRPNIILIMADDMGFSDIGCYGGEIRTPNLDRLGRKGLRFTQFYNAARCCPSRASLLTGQYPHKAGIGEMVEPGTYAGHLLPTTLTMAEALKGAGYQTYMSGKWHVGEDSLYWPRQRGFDEYYGLISGASSFYTLDEGRTFLENNTRIKPGKGFYATRAYTDKALQFIDKGHASGNPYFLYLAYTAPHWPLHAPEADVQKYLGSYTKGWDQVRKERYGRLVKEGIISSKWPQSIRDSMVTAWEAEPRKEHWDRRMAVYAAMVSIMDEGIGKIIRKLEEQGELENTVIFFLADNGGCAEIPHIYTKKLKEGMTEEQLSGKVGNETSYVGYENRWAHASNTPFRRYKSHIHEGGIASPLIIHWPAAIKKARLVPDVTHIMDIMPTCLEIAGTTYPASGKGNSLQALDGKSWLPLITNNPWKGHSELIWEHFGSRGIRQGKWKLVAEKNAPWELYDMENDRTETRNLATTNPQKVANLVKLYEQKAREAGVVNP</sequence>
<comment type="similarity">
    <text evidence="1">Belongs to the sulfatase family.</text>
</comment>
<keyword evidence="8" id="KW-1185">Reference proteome</keyword>
<evidence type="ECO:0000256" key="5">
    <source>
        <dbReference type="SAM" id="SignalP"/>
    </source>
</evidence>
<evidence type="ECO:0000256" key="3">
    <source>
        <dbReference type="ARBA" id="ARBA00022801"/>
    </source>
</evidence>
<dbReference type="Proteomes" id="UP001168528">
    <property type="component" value="Unassembled WGS sequence"/>
</dbReference>
<dbReference type="Pfam" id="PF00884">
    <property type="entry name" value="Sulfatase"/>
    <property type="match status" value="1"/>
</dbReference>
<feature type="signal peptide" evidence="5">
    <location>
        <begin position="1"/>
        <end position="24"/>
    </location>
</feature>
<accession>A0ABT8R816</accession>
<evidence type="ECO:0000313" key="7">
    <source>
        <dbReference type="EMBL" id="MDO1448247.1"/>
    </source>
</evidence>
<proteinExistence type="inferred from homology"/>
<dbReference type="GO" id="GO:0016787">
    <property type="term" value="F:hydrolase activity"/>
    <property type="evidence" value="ECO:0007669"/>
    <property type="project" value="UniProtKB-KW"/>
</dbReference>
<dbReference type="EC" id="3.1.6.-" evidence="7"/>
<organism evidence="7 8">
    <name type="scientific">Rhodocytophaga aerolata</name>
    <dbReference type="NCBI Taxonomy" id="455078"/>
    <lineage>
        <taxon>Bacteria</taxon>
        <taxon>Pseudomonadati</taxon>
        <taxon>Bacteroidota</taxon>
        <taxon>Cytophagia</taxon>
        <taxon>Cytophagales</taxon>
        <taxon>Rhodocytophagaceae</taxon>
        <taxon>Rhodocytophaga</taxon>
    </lineage>
</organism>
<evidence type="ECO:0000259" key="6">
    <source>
        <dbReference type="Pfam" id="PF00884"/>
    </source>
</evidence>
<feature type="chain" id="PRO_5046942303" evidence="5">
    <location>
        <begin position="25"/>
        <end position="526"/>
    </location>
</feature>
<dbReference type="InterPro" id="IPR050738">
    <property type="entry name" value="Sulfatase"/>
</dbReference>
<dbReference type="PANTHER" id="PTHR42693:SF53">
    <property type="entry name" value="ENDO-4-O-SULFATASE"/>
    <property type="match status" value="1"/>
</dbReference>